<reference evidence="1" key="2">
    <citation type="journal article" date="2015" name="Data Brief">
        <title>Shoot transcriptome of the giant reed, Arundo donax.</title>
        <authorList>
            <person name="Barrero R.A."/>
            <person name="Guerrero F.D."/>
            <person name="Moolhuijzen P."/>
            <person name="Goolsby J.A."/>
            <person name="Tidwell J."/>
            <person name="Bellgard S.E."/>
            <person name="Bellgard M.I."/>
        </authorList>
    </citation>
    <scope>NUCLEOTIDE SEQUENCE</scope>
    <source>
        <tissue evidence="1">Shoot tissue taken approximately 20 cm above the soil surface</tissue>
    </source>
</reference>
<evidence type="ECO:0000313" key="1">
    <source>
        <dbReference type="EMBL" id="JAE39041.1"/>
    </source>
</evidence>
<protein>
    <submittedName>
        <fullName evidence="1">Uncharacterized protein</fullName>
    </submittedName>
</protein>
<accession>A0A0A9HVZ9</accession>
<proteinExistence type="predicted"/>
<dbReference type="EMBL" id="GBRH01158855">
    <property type="protein sequence ID" value="JAE39041.1"/>
    <property type="molecule type" value="Transcribed_RNA"/>
</dbReference>
<sequence>MNCQKNANHYCARNFILFVKKNAVLSYTEPD</sequence>
<reference evidence="1" key="1">
    <citation type="submission" date="2014-09" db="EMBL/GenBank/DDBJ databases">
        <authorList>
            <person name="Magalhaes I.L.F."/>
            <person name="Oliveira U."/>
            <person name="Santos F.R."/>
            <person name="Vidigal T.H.D.A."/>
            <person name="Brescovit A.D."/>
            <person name="Santos A.J."/>
        </authorList>
    </citation>
    <scope>NUCLEOTIDE SEQUENCE</scope>
    <source>
        <tissue evidence="1">Shoot tissue taken approximately 20 cm above the soil surface</tissue>
    </source>
</reference>
<dbReference type="AlphaFoldDB" id="A0A0A9HVZ9"/>
<name>A0A0A9HVZ9_ARUDO</name>
<organism evidence="1">
    <name type="scientific">Arundo donax</name>
    <name type="common">Giant reed</name>
    <name type="synonym">Donax arundinaceus</name>
    <dbReference type="NCBI Taxonomy" id="35708"/>
    <lineage>
        <taxon>Eukaryota</taxon>
        <taxon>Viridiplantae</taxon>
        <taxon>Streptophyta</taxon>
        <taxon>Embryophyta</taxon>
        <taxon>Tracheophyta</taxon>
        <taxon>Spermatophyta</taxon>
        <taxon>Magnoliopsida</taxon>
        <taxon>Liliopsida</taxon>
        <taxon>Poales</taxon>
        <taxon>Poaceae</taxon>
        <taxon>PACMAD clade</taxon>
        <taxon>Arundinoideae</taxon>
        <taxon>Arundineae</taxon>
        <taxon>Arundo</taxon>
    </lineage>
</organism>